<sequence length="419" mass="47252">MAVNARNLSGGISFFDLPGELRNAIYEHFIDLMPSVKNAINLACVHKQIHSEFGVLFVLQSNLIIDFEDLNDFLHHFFVRCPNPALEDLHCYLRVESFWCSSNSLDMLAVAAVLHEYPLFQIEWCIECACGYCLCDVGYDGFTFAQSFLTDMAVDHFNQLVSAKVSYEQSYGRSRLRFVTGKGISRQTVENWRLICKDFVKFTVYREDREDFEDFDSDDETDSDNDDGKSEGARERSGHHLFLERFRFVRQVLRHQAVGHSLLVGMLDTNNLTTADLLPAFQQPTIPPPQPSMFTETHLHMLIATLTLTLPLITAIYIHADYCAFLSLGPGGTPATPLGYLKIKLLSLICLRNPLRPIAIPPHFRPQKGYFVDADALPGRKGPKPLIRGIAPQRQQTQKSGETVYSCLVSKIKGLAADP</sequence>
<dbReference type="RefSeq" id="XP_038786952.1">
    <property type="nucleotide sequence ID" value="XM_038930002.1"/>
</dbReference>
<accession>A0A8H7B7S5</accession>
<keyword evidence="3" id="KW-1185">Reference proteome</keyword>
<proteinExistence type="predicted"/>
<feature type="non-terminal residue" evidence="2">
    <location>
        <position position="419"/>
    </location>
</feature>
<reference evidence="2" key="2">
    <citation type="submission" date="2020-08" db="EMBL/GenBank/DDBJ databases">
        <title>Draft Genome Sequence of Cumin Blight Pathogen Alternaria burnsii.</title>
        <authorList>
            <person name="Feng Z."/>
        </authorList>
    </citation>
    <scope>NUCLEOTIDE SEQUENCE</scope>
    <source>
        <strain evidence="2">CBS107.38</strain>
    </source>
</reference>
<dbReference type="PANTHER" id="PTHR38695:SF1">
    <property type="entry name" value="AMINO ACID PERMEASE_ SLC12A DOMAIN-CONTAINING PROTEIN"/>
    <property type="match status" value="1"/>
</dbReference>
<name>A0A8H7B7S5_9PLEO</name>
<dbReference type="GeneID" id="62203180"/>
<dbReference type="PANTHER" id="PTHR38695">
    <property type="entry name" value="AMINO ACID PERMEASE_ SLC12A DOMAIN-CONTAINING PROTEIN"/>
    <property type="match status" value="1"/>
</dbReference>
<feature type="compositionally biased region" description="Basic and acidic residues" evidence="1">
    <location>
        <begin position="226"/>
        <end position="236"/>
    </location>
</feature>
<reference evidence="2" key="1">
    <citation type="submission" date="2020-01" db="EMBL/GenBank/DDBJ databases">
        <authorList>
            <person name="Feng Z.H.Z."/>
        </authorList>
    </citation>
    <scope>NUCLEOTIDE SEQUENCE</scope>
    <source>
        <strain evidence="2">CBS107.38</strain>
    </source>
</reference>
<feature type="compositionally biased region" description="Acidic residues" evidence="1">
    <location>
        <begin position="214"/>
        <end position="225"/>
    </location>
</feature>
<evidence type="ECO:0000313" key="3">
    <source>
        <dbReference type="Proteomes" id="UP000596902"/>
    </source>
</evidence>
<protein>
    <submittedName>
        <fullName evidence="2">Glutamate-1-semialdehyde-aminomutase</fullName>
    </submittedName>
</protein>
<organism evidence="2 3">
    <name type="scientific">Alternaria burnsii</name>
    <dbReference type="NCBI Taxonomy" id="1187904"/>
    <lineage>
        <taxon>Eukaryota</taxon>
        <taxon>Fungi</taxon>
        <taxon>Dikarya</taxon>
        <taxon>Ascomycota</taxon>
        <taxon>Pezizomycotina</taxon>
        <taxon>Dothideomycetes</taxon>
        <taxon>Pleosporomycetidae</taxon>
        <taxon>Pleosporales</taxon>
        <taxon>Pleosporineae</taxon>
        <taxon>Pleosporaceae</taxon>
        <taxon>Alternaria</taxon>
        <taxon>Alternaria sect. Alternaria</taxon>
    </lineage>
</organism>
<evidence type="ECO:0000256" key="1">
    <source>
        <dbReference type="SAM" id="MobiDB-lite"/>
    </source>
</evidence>
<gene>
    <name evidence="2" type="ORF">GT037_004955</name>
</gene>
<dbReference type="InterPro" id="IPR048273">
    <property type="entry name" value="Luciferase"/>
</dbReference>
<feature type="region of interest" description="Disordered" evidence="1">
    <location>
        <begin position="214"/>
        <end position="236"/>
    </location>
</feature>
<comment type="caution">
    <text evidence="2">The sequence shown here is derived from an EMBL/GenBank/DDBJ whole genome shotgun (WGS) entry which is preliminary data.</text>
</comment>
<evidence type="ECO:0000313" key="2">
    <source>
        <dbReference type="EMBL" id="KAF7676743.1"/>
    </source>
</evidence>
<dbReference type="AlphaFoldDB" id="A0A8H7B7S5"/>
<dbReference type="EMBL" id="JAAABM010000006">
    <property type="protein sequence ID" value="KAF7676743.1"/>
    <property type="molecule type" value="Genomic_DNA"/>
</dbReference>
<dbReference type="Proteomes" id="UP000596902">
    <property type="component" value="Unassembled WGS sequence"/>
</dbReference>